<dbReference type="Pfam" id="PF13855">
    <property type="entry name" value="LRR_8"/>
    <property type="match status" value="4"/>
</dbReference>
<dbReference type="PANTHER" id="PTHR24373">
    <property type="entry name" value="SLIT RELATED LEUCINE-RICH REPEAT NEURONAL PROTEIN"/>
    <property type="match status" value="1"/>
</dbReference>
<keyword evidence="3" id="KW-0677">Repeat</keyword>
<dbReference type="SMART" id="SM00365">
    <property type="entry name" value="LRR_SD22"/>
    <property type="match status" value="6"/>
</dbReference>
<dbReference type="Pfam" id="PF01462">
    <property type="entry name" value="LRRNT"/>
    <property type="match status" value="1"/>
</dbReference>
<accession>A0A1B6CQQ4</accession>
<dbReference type="SMART" id="SM00013">
    <property type="entry name" value="LRRNT"/>
    <property type="match status" value="1"/>
</dbReference>
<dbReference type="InterPro" id="IPR003591">
    <property type="entry name" value="Leu-rich_rpt_typical-subtyp"/>
</dbReference>
<dbReference type="InterPro" id="IPR050328">
    <property type="entry name" value="Dev_Immune_Receptor"/>
</dbReference>
<dbReference type="EMBL" id="GEDC01021429">
    <property type="protein sequence ID" value="JAS15869.1"/>
    <property type="molecule type" value="Transcribed_RNA"/>
</dbReference>
<evidence type="ECO:0000256" key="1">
    <source>
        <dbReference type="ARBA" id="ARBA00022614"/>
    </source>
</evidence>
<proteinExistence type="predicted"/>
<evidence type="ECO:0000313" key="6">
    <source>
        <dbReference type="EMBL" id="JAS15869.1"/>
    </source>
</evidence>
<dbReference type="PRINTS" id="PR00019">
    <property type="entry name" value="LEURICHRPT"/>
</dbReference>
<keyword evidence="2 4" id="KW-0732">Signal</keyword>
<dbReference type="Gene3D" id="3.80.10.10">
    <property type="entry name" value="Ribonuclease Inhibitor"/>
    <property type="match status" value="4"/>
</dbReference>
<dbReference type="SMART" id="SM00369">
    <property type="entry name" value="LRR_TYP"/>
    <property type="match status" value="8"/>
</dbReference>
<evidence type="ECO:0000256" key="4">
    <source>
        <dbReference type="SAM" id="SignalP"/>
    </source>
</evidence>
<dbReference type="InterPro" id="IPR000372">
    <property type="entry name" value="LRRNT"/>
</dbReference>
<dbReference type="PROSITE" id="PS51450">
    <property type="entry name" value="LRR"/>
    <property type="match status" value="5"/>
</dbReference>
<feature type="domain" description="LRRNT" evidence="5">
    <location>
        <begin position="21"/>
        <end position="53"/>
    </location>
</feature>
<evidence type="ECO:0000259" key="5">
    <source>
        <dbReference type="SMART" id="SM00013"/>
    </source>
</evidence>
<evidence type="ECO:0000256" key="3">
    <source>
        <dbReference type="ARBA" id="ARBA00022737"/>
    </source>
</evidence>
<sequence length="783" mass="89989">MEIHLVFIVIFAYYKRATATPCPFPCLCNLLSINCSSQKLTSFPMYFPSNIYQLDLSDNSISFLPNSLKDLNEVVTLNLAKNNIQELITSSMSSLQKLQKLDLSMNRIANTMSINSLNENYDLYHLNISGNPIRDLGNSWETILHSSSISHLDLSNCALSLITDHLVFTGLTNLTYLTLSGNPLKNINKLTSLTLSHLDLSSCSLFYLQHKIFADLPSLQDLNLSRNPHLTMLTRYIKKDYLMSASLLYLDASFCALDQVDLEGFPNLIHASLKGNLIKILPDRILENNKNLVSLDLSENSIYHLDSFAFVGAESLFSLDLSLNSLPDIYWSTFLQTPFLKYLNLSKNVLTSLKNLTAPSIVSLDLSKNYISTMSPTSLINMPELITLNLSHNSIEMLPVGLKTMSLQNLDLRFCRISILNELTFENLPSLRSLDLSGNRLTNPMKQNLLTHLSNLKEINLINNPWQCNCYNKDFKMLWVFLTEPIERSKQLDKLTCQSPENSTGLTWKESCFKELNDENKSKFRERPWVSLLITFVSLSCILSIMIVIRQAFQVRDIERRQQEINEAQYDSVQRRRSRIVDNLYEEHLEIALHRSQNDLQRSPIAELSKLPSYEEALLLPKPSSNKDLQGLVDKYEQTDRFEHQYESIDEARPSSSLNCRIRMNENIIRLESQFREQDRHNETNNSVYQIPLDYTTNTTQHHYDSINEQERTTQNVENNNFIDEQTAVVEPVQQLYSSIIRDPGETQRHHFGITRSRSSSRDSCFTILDPKNIQISHHNESR</sequence>
<keyword evidence="1" id="KW-0433">Leucine-rich repeat</keyword>
<reference evidence="6" key="1">
    <citation type="submission" date="2015-12" db="EMBL/GenBank/DDBJ databases">
        <title>De novo transcriptome assembly of four potential Pierce s Disease insect vectors from Arizona vineyards.</title>
        <authorList>
            <person name="Tassone E.E."/>
        </authorList>
    </citation>
    <scope>NUCLEOTIDE SEQUENCE</scope>
</reference>
<name>A0A1B6CQQ4_9HEMI</name>
<evidence type="ECO:0000256" key="2">
    <source>
        <dbReference type="ARBA" id="ARBA00022729"/>
    </source>
</evidence>
<dbReference type="AlphaFoldDB" id="A0A1B6CQQ4"/>
<dbReference type="PANTHER" id="PTHR24373:SF275">
    <property type="entry name" value="TIR DOMAIN-CONTAINING PROTEIN"/>
    <property type="match status" value="1"/>
</dbReference>
<feature type="chain" id="PRO_5008580697" description="LRRNT domain-containing protein" evidence="4">
    <location>
        <begin position="20"/>
        <end position="783"/>
    </location>
</feature>
<organism evidence="6">
    <name type="scientific">Clastoptera arizonana</name>
    <name type="common">Arizona spittle bug</name>
    <dbReference type="NCBI Taxonomy" id="38151"/>
    <lineage>
        <taxon>Eukaryota</taxon>
        <taxon>Metazoa</taxon>
        <taxon>Ecdysozoa</taxon>
        <taxon>Arthropoda</taxon>
        <taxon>Hexapoda</taxon>
        <taxon>Insecta</taxon>
        <taxon>Pterygota</taxon>
        <taxon>Neoptera</taxon>
        <taxon>Paraneoptera</taxon>
        <taxon>Hemiptera</taxon>
        <taxon>Auchenorrhyncha</taxon>
        <taxon>Cercopoidea</taxon>
        <taxon>Clastopteridae</taxon>
        <taxon>Clastoptera</taxon>
    </lineage>
</organism>
<protein>
    <recommendedName>
        <fullName evidence="5">LRRNT domain-containing protein</fullName>
    </recommendedName>
</protein>
<feature type="signal peptide" evidence="4">
    <location>
        <begin position="1"/>
        <end position="19"/>
    </location>
</feature>
<dbReference type="SUPFAM" id="SSF52058">
    <property type="entry name" value="L domain-like"/>
    <property type="match status" value="2"/>
</dbReference>
<gene>
    <name evidence="6" type="ORF">g.18537</name>
</gene>
<dbReference type="InterPro" id="IPR001611">
    <property type="entry name" value="Leu-rich_rpt"/>
</dbReference>
<dbReference type="InterPro" id="IPR032675">
    <property type="entry name" value="LRR_dom_sf"/>
</dbReference>